<dbReference type="Proteomes" id="UP000235803">
    <property type="component" value="Unassembled WGS sequence"/>
</dbReference>
<sequence>MIGTTLLILHIPGMMAPIHLNIDNLISRFNQGQIKIGCLIIPMIIQIITGMYVEIPLAWLLA</sequence>
<feature type="transmembrane region" description="Helical" evidence="1">
    <location>
        <begin position="38"/>
        <end position="61"/>
    </location>
</feature>
<comment type="caution">
    <text evidence="2">The sequence shown here is derived from an EMBL/GenBank/DDBJ whole genome shotgun (WGS) entry which is preliminary data.</text>
</comment>
<dbReference type="AlphaFoldDB" id="A0A2N7TUG5"/>
<evidence type="ECO:0000313" key="2">
    <source>
        <dbReference type="EMBL" id="PMR71816.1"/>
    </source>
</evidence>
<accession>A0A2N7TUG5</accession>
<name>A0A2N7TUG5_9GAMM</name>
<protein>
    <submittedName>
        <fullName evidence="2">Uncharacterized protein</fullName>
    </submittedName>
</protein>
<keyword evidence="1" id="KW-0472">Membrane</keyword>
<organism evidence="2 3">
    <name type="scientific">Billgrantia endophytica</name>
    <dbReference type="NCBI Taxonomy" id="2033802"/>
    <lineage>
        <taxon>Bacteria</taxon>
        <taxon>Pseudomonadati</taxon>
        <taxon>Pseudomonadota</taxon>
        <taxon>Gammaproteobacteria</taxon>
        <taxon>Oceanospirillales</taxon>
        <taxon>Halomonadaceae</taxon>
        <taxon>Billgrantia</taxon>
    </lineage>
</organism>
<keyword evidence="1" id="KW-0812">Transmembrane</keyword>
<keyword evidence="3" id="KW-1185">Reference proteome</keyword>
<reference evidence="2 3" key="1">
    <citation type="submission" date="2018-01" db="EMBL/GenBank/DDBJ databases">
        <title>Halomonas endophytica sp. nov., isolated from storage liquid in the stems of Populus euphratica.</title>
        <authorList>
            <person name="Chen C."/>
        </authorList>
    </citation>
    <scope>NUCLEOTIDE SEQUENCE [LARGE SCALE GENOMIC DNA]</scope>
    <source>
        <strain evidence="2 3">MC28</strain>
    </source>
</reference>
<keyword evidence="1" id="KW-1133">Transmembrane helix</keyword>
<evidence type="ECO:0000313" key="3">
    <source>
        <dbReference type="Proteomes" id="UP000235803"/>
    </source>
</evidence>
<evidence type="ECO:0000256" key="1">
    <source>
        <dbReference type="SAM" id="Phobius"/>
    </source>
</evidence>
<gene>
    <name evidence="2" type="ORF">C1H69_23055</name>
</gene>
<dbReference type="EMBL" id="PNRF01000050">
    <property type="protein sequence ID" value="PMR71816.1"/>
    <property type="molecule type" value="Genomic_DNA"/>
</dbReference>
<proteinExistence type="predicted"/>